<feature type="domain" description="FAR1" evidence="3">
    <location>
        <begin position="54"/>
        <end position="141"/>
    </location>
</feature>
<dbReference type="InterPro" id="IPR004330">
    <property type="entry name" value="FAR1_DNA_bnd_dom"/>
</dbReference>
<evidence type="ECO:0000313" key="4">
    <source>
        <dbReference type="EMBL" id="KAJ4968465.1"/>
    </source>
</evidence>
<evidence type="ECO:0000256" key="1">
    <source>
        <dbReference type="SAM" id="Coils"/>
    </source>
</evidence>
<dbReference type="Proteomes" id="UP001141806">
    <property type="component" value="Unassembled WGS sequence"/>
</dbReference>
<sequence length="223" mass="25241">MEPMSMGLENPMGEDTGTTESSGGAGSILSVGDVNSEPYEGMVFESVEAAKLSYDEYARRIGFVTRIVSSRRSERDGSIISRRLACNKEGFNFNSQKVGRVQIRKRESKREGCMAMVLVKREMPGKWVVAKFVKDHNHPLAVSSGKGHPTPDEKDRKIWELSNELHRANQRLAACREQLHIYMKYIEEHTNNLSKTVDEVVQNIRELESEEQELSHQGEDPCI</sequence>
<gene>
    <name evidence="4" type="ORF">NE237_015166</name>
</gene>
<keyword evidence="5" id="KW-1185">Reference proteome</keyword>
<comment type="caution">
    <text evidence="4">The sequence shown here is derived from an EMBL/GenBank/DDBJ whole genome shotgun (WGS) entry which is preliminary data.</text>
</comment>
<proteinExistence type="predicted"/>
<organism evidence="4 5">
    <name type="scientific">Protea cynaroides</name>
    <dbReference type="NCBI Taxonomy" id="273540"/>
    <lineage>
        <taxon>Eukaryota</taxon>
        <taxon>Viridiplantae</taxon>
        <taxon>Streptophyta</taxon>
        <taxon>Embryophyta</taxon>
        <taxon>Tracheophyta</taxon>
        <taxon>Spermatophyta</taxon>
        <taxon>Magnoliopsida</taxon>
        <taxon>Proteales</taxon>
        <taxon>Proteaceae</taxon>
        <taxon>Protea</taxon>
    </lineage>
</organism>
<dbReference type="AlphaFoldDB" id="A0A9Q0KDH7"/>
<evidence type="ECO:0000256" key="2">
    <source>
        <dbReference type="SAM" id="MobiDB-lite"/>
    </source>
</evidence>
<reference evidence="4" key="1">
    <citation type="journal article" date="2023" name="Plant J.">
        <title>The genome of the king protea, Protea cynaroides.</title>
        <authorList>
            <person name="Chang J."/>
            <person name="Duong T.A."/>
            <person name="Schoeman C."/>
            <person name="Ma X."/>
            <person name="Roodt D."/>
            <person name="Barker N."/>
            <person name="Li Z."/>
            <person name="Van de Peer Y."/>
            <person name="Mizrachi E."/>
        </authorList>
    </citation>
    <scope>NUCLEOTIDE SEQUENCE</scope>
    <source>
        <tissue evidence="4">Young leaves</tissue>
    </source>
</reference>
<accession>A0A9Q0KDH7</accession>
<dbReference type="Pfam" id="PF03101">
    <property type="entry name" value="FAR1"/>
    <property type="match status" value="1"/>
</dbReference>
<dbReference type="EMBL" id="JAMYWD010000006">
    <property type="protein sequence ID" value="KAJ4968465.1"/>
    <property type="molecule type" value="Genomic_DNA"/>
</dbReference>
<protein>
    <recommendedName>
        <fullName evidence="3">FAR1 domain-containing protein</fullName>
    </recommendedName>
</protein>
<evidence type="ECO:0000313" key="5">
    <source>
        <dbReference type="Proteomes" id="UP001141806"/>
    </source>
</evidence>
<keyword evidence="1" id="KW-0175">Coiled coil</keyword>
<name>A0A9Q0KDH7_9MAGN</name>
<dbReference type="PANTHER" id="PTHR46328:SF39">
    <property type="entry name" value="PROTEIN FAR1-RELATED SEQUENCE 5-LIKE"/>
    <property type="match status" value="1"/>
</dbReference>
<feature type="compositionally biased region" description="Low complexity" evidence="2">
    <location>
        <begin position="13"/>
        <end position="22"/>
    </location>
</feature>
<feature type="region of interest" description="Disordered" evidence="2">
    <location>
        <begin position="1"/>
        <end position="30"/>
    </location>
</feature>
<dbReference type="OrthoDB" id="1886686at2759"/>
<dbReference type="PANTHER" id="PTHR46328">
    <property type="entry name" value="FAR-RED IMPAIRED RESPONSIVE (FAR1) FAMILY PROTEIN-RELATED"/>
    <property type="match status" value="1"/>
</dbReference>
<feature type="coiled-coil region" evidence="1">
    <location>
        <begin position="158"/>
        <end position="217"/>
    </location>
</feature>
<evidence type="ECO:0000259" key="3">
    <source>
        <dbReference type="Pfam" id="PF03101"/>
    </source>
</evidence>